<dbReference type="GO" id="GO:0000209">
    <property type="term" value="P:protein polyubiquitination"/>
    <property type="evidence" value="ECO:0007669"/>
    <property type="project" value="InterPro"/>
</dbReference>
<dbReference type="EMBL" id="CAKLBY020000231">
    <property type="protein sequence ID" value="CAK7938510.1"/>
    <property type="molecule type" value="Genomic_DNA"/>
</dbReference>
<dbReference type="InterPro" id="IPR006800">
    <property type="entry name" value="Pellino_fam"/>
</dbReference>
<protein>
    <submittedName>
        <fullName evidence="5">Uncharacterized protein</fullName>
    </submittedName>
</protein>
<keyword evidence="2" id="KW-0597">Phosphoprotein</keyword>
<dbReference type="Gene3D" id="3.30.40.10">
    <property type="entry name" value="Zinc/RING finger domain, C3HC4 (zinc finger)"/>
    <property type="match status" value="1"/>
</dbReference>
<name>A0AAV1UVP3_9STRA</name>
<feature type="domain" description="Pellino RING" evidence="4">
    <location>
        <begin position="464"/>
        <end position="592"/>
    </location>
</feature>
<proteinExistence type="inferred from homology"/>
<evidence type="ECO:0000259" key="3">
    <source>
        <dbReference type="Pfam" id="PF04710"/>
    </source>
</evidence>
<dbReference type="InterPro" id="IPR048334">
    <property type="entry name" value="Pellino_FHA"/>
</dbReference>
<dbReference type="PANTHER" id="PTHR12098:SF2">
    <property type="entry name" value="PROTEIN PELLINO"/>
    <property type="match status" value="1"/>
</dbReference>
<dbReference type="InterPro" id="IPR048335">
    <property type="entry name" value="Pellino_RING"/>
</dbReference>
<feature type="domain" description="Pellino FHA" evidence="3">
    <location>
        <begin position="173"/>
        <end position="250"/>
    </location>
</feature>
<dbReference type="PANTHER" id="PTHR12098">
    <property type="entry name" value="E3 UBIQUITIN-PROTEIN LIGASE PELLINO-RELATED"/>
    <property type="match status" value="1"/>
</dbReference>
<evidence type="ECO:0000313" key="5">
    <source>
        <dbReference type="EMBL" id="CAK7938510.1"/>
    </source>
</evidence>
<evidence type="ECO:0000259" key="4">
    <source>
        <dbReference type="Pfam" id="PF20723"/>
    </source>
</evidence>
<reference evidence="5" key="1">
    <citation type="submission" date="2024-01" db="EMBL/GenBank/DDBJ databases">
        <authorList>
            <person name="Webb A."/>
        </authorList>
    </citation>
    <scope>NUCLEOTIDE SEQUENCE</scope>
    <source>
        <strain evidence="5">Pm1</strain>
    </source>
</reference>
<dbReference type="GO" id="GO:0008592">
    <property type="term" value="P:regulation of Toll signaling pathway"/>
    <property type="evidence" value="ECO:0007669"/>
    <property type="project" value="InterPro"/>
</dbReference>
<dbReference type="Pfam" id="PF20723">
    <property type="entry name" value="Pellino_RING"/>
    <property type="match status" value="1"/>
</dbReference>
<dbReference type="Pfam" id="PF04710">
    <property type="entry name" value="Pellino_FHA"/>
    <property type="match status" value="1"/>
</dbReference>
<dbReference type="AlphaFoldDB" id="A0AAV1UVP3"/>
<dbReference type="InterPro" id="IPR013083">
    <property type="entry name" value="Znf_RING/FYVE/PHD"/>
</dbReference>
<dbReference type="Proteomes" id="UP001162060">
    <property type="component" value="Unassembled WGS sequence"/>
</dbReference>
<evidence type="ECO:0000313" key="6">
    <source>
        <dbReference type="Proteomes" id="UP001162060"/>
    </source>
</evidence>
<accession>A0AAV1UVP3</accession>
<evidence type="ECO:0000256" key="2">
    <source>
        <dbReference type="ARBA" id="ARBA00022553"/>
    </source>
</evidence>
<gene>
    <name evidence="5" type="ORF">PM001_LOCUS23660</name>
</gene>
<comment type="caution">
    <text evidence="5">The sequence shown here is derived from an EMBL/GenBank/DDBJ whole genome shotgun (WGS) entry which is preliminary data.</text>
</comment>
<comment type="similarity">
    <text evidence="1">Belongs to the pellino family.</text>
</comment>
<evidence type="ECO:0000256" key="1">
    <source>
        <dbReference type="ARBA" id="ARBA00005639"/>
    </source>
</evidence>
<organism evidence="5 6">
    <name type="scientific">Peronospora matthiolae</name>
    <dbReference type="NCBI Taxonomy" id="2874970"/>
    <lineage>
        <taxon>Eukaryota</taxon>
        <taxon>Sar</taxon>
        <taxon>Stramenopiles</taxon>
        <taxon>Oomycota</taxon>
        <taxon>Peronosporomycetes</taxon>
        <taxon>Peronosporales</taxon>
        <taxon>Peronosporaceae</taxon>
        <taxon>Peronospora</taxon>
    </lineage>
</organism>
<dbReference type="GO" id="GO:0061630">
    <property type="term" value="F:ubiquitin protein ligase activity"/>
    <property type="evidence" value="ECO:0007669"/>
    <property type="project" value="InterPro"/>
</dbReference>
<sequence length="598" mass="66505">MEYGRLVVLGYSSYRVDMVQRRPGSTSSTTNQELTLPSFGLGEAASSTASASILTSHKRSLRQFWKPLGSQNAHFVLQKRVRPNGVRLRRFHHVVPVQEFQLKRPGTTTTTTTNQGLKGVTTRLMQRIQEATKAARGDDQADEGGTKEVVDQAALGLYQMCIPMDDLDPFASISEFHADPGVDMFQIGRMPCGQNDFVIPGPRVGASGTISRYAARIVCSREPPFECRLFAGGFDAAGRMSTAGNALKYCVRCGAWLKRVSIEHMCVRQSLIEKVREEGARKEMDVGCWKEKSHDRGRGGGVRHYIDETNEDGLLEHFEMDVQDASELPLDGLTKNGVRVWLPEQKQWLEVSVNGSLFAIESRAVNEKMSSSKPRANGIDRRRYQDALRSRSGAFNRPTGGAKNLPPVLTDGAIIDLGGVQLQFQTGYRSELEAKAENSELLEAPVVYYRTTPSSISTQLEQLNVQCPVQLHSLRFTRVDADEEGVPLNEIPHVFPACGHVFGFEKRIASSHTCPLCRKPGSLVQLLLKENSQLQSTEEQHVIPECVFNPCGHAISRKLAHYYSVLVMPNGRAICPFCAVHLDLRMPFSRLYLYCDSE</sequence>